<dbReference type="GO" id="GO:0030148">
    <property type="term" value="P:sphingolipid biosynthetic process"/>
    <property type="evidence" value="ECO:0007669"/>
    <property type="project" value="TreeGrafter"/>
</dbReference>
<feature type="transmembrane region" description="Helical" evidence="12">
    <location>
        <begin position="234"/>
        <end position="254"/>
    </location>
</feature>
<evidence type="ECO:0000256" key="9">
    <source>
        <dbReference type="ARBA" id="ARBA00023136"/>
    </source>
</evidence>
<dbReference type="OrthoDB" id="434092at2759"/>
<organism evidence="13 14">
    <name type="scientific">Mucor saturninus</name>
    <dbReference type="NCBI Taxonomy" id="64648"/>
    <lineage>
        <taxon>Eukaryota</taxon>
        <taxon>Fungi</taxon>
        <taxon>Fungi incertae sedis</taxon>
        <taxon>Mucoromycota</taxon>
        <taxon>Mucoromycotina</taxon>
        <taxon>Mucoromycetes</taxon>
        <taxon>Mucorales</taxon>
        <taxon>Mucorineae</taxon>
        <taxon>Mucoraceae</taxon>
        <taxon>Mucor</taxon>
    </lineage>
</organism>
<evidence type="ECO:0000256" key="12">
    <source>
        <dbReference type="RuleBase" id="RU361115"/>
    </source>
</evidence>
<sequence>MSIEFSVDRPFGIYLYDYFDKAYTTVVGSPATEFTFVQGYTPLSTLPEVLVGCITYFTIIFGGRALMNNSKPLPCKFFFQIHNVLLTLVSGALLALLFEQLFPQLYRHGLYYTICSEKAWTPQLELIYYLNYLVKWWELVDTGFLVIKKKKLGKLKRIHVRFGIDWNSISEFLHYFHHSMTMALCYTQLVGKTTVSWVPIILNLTVHVLMYYYYFRTATGAKIWWKKYLTTLQIIQFVIDLVVIYTVTWSYFAFTYYSDFLPNFGTCAGTESAAAFGCAILTSYLFLFINFYRMTYNQKKQQKKDL</sequence>
<keyword evidence="7 12" id="KW-1133">Transmembrane helix</keyword>
<name>A0A8H7RQX9_9FUNG</name>
<dbReference type="GO" id="GO:0019367">
    <property type="term" value="P:fatty acid elongation, saturated fatty acid"/>
    <property type="evidence" value="ECO:0007669"/>
    <property type="project" value="TreeGrafter"/>
</dbReference>
<evidence type="ECO:0000256" key="10">
    <source>
        <dbReference type="ARBA" id="ARBA00023160"/>
    </source>
</evidence>
<dbReference type="Proteomes" id="UP000603453">
    <property type="component" value="Unassembled WGS sequence"/>
</dbReference>
<proteinExistence type="inferred from homology"/>
<evidence type="ECO:0000313" key="13">
    <source>
        <dbReference type="EMBL" id="KAG2214231.1"/>
    </source>
</evidence>
<comment type="catalytic activity">
    <reaction evidence="11">
        <text>a very-long-chain acyl-CoA + malonyl-CoA + H(+) = a very-long-chain 3-oxoacyl-CoA + CO2 + CoA</text>
        <dbReference type="Rhea" id="RHEA:32727"/>
        <dbReference type="ChEBI" id="CHEBI:15378"/>
        <dbReference type="ChEBI" id="CHEBI:16526"/>
        <dbReference type="ChEBI" id="CHEBI:57287"/>
        <dbReference type="ChEBI" id="CHEBI:57384"/>
        <dbReference type="ChEBI" id="CHEBI:90725"/>
        <dbReference type="ChEBI" id="CHEBI:90736"/>
        <dbReference type="EC" id="2.3.1.199"/>
    </reaction>
</comment>
<dbReference type="GO" id="GO:0034625">
    <property type="term" value="P:fatty acid elongation, monounsaturated fatty acid"/>
    <property type="evidence" value="ECO:0007669"/>
    <property type="project" value="TreeGrafter"/>
</dbReference>
<keyword evidence="10 12" id="KW-0275">Fatty acid biosynthesis</keyword>
<evidence type="ECO:0000256" key="3">
    <source>
        <dbReference type="ARBA" id="ARBA00022516"/>
    </source>
</evidence>
<comment type="caution">
    <text evidence="13">The sequence shown here is derived from an EMBL/GenBank/DDBJ whole genome shotgun (WGS) entry which is preliminary data.</text>
</comment>
<keyword evidence="14" id="KW-1185">Reference proteome</keyword>
<dbReference type="GO" id="GO:0042761">
    <property type="term" value="P:very long-chain fatty acid biosynthetic process"/>
    <property type="evidence" value="ECO:0007669"/>
    <property type="project" value="TreeGrafter"/>
</dbReference>
<evidence type="ECO:0000256" key="2">
    <source>
        <dbReference type="ARBA" id="ARBA00007263"/>
    </source>
</evidence>
<evidence type="ECO:0000256" key="1">
    <source>
        <dbReference type="ARBA" id="ARBA00004141"/>
    </source>
</evidence>
<keyword evidence="5 12" id="KW-0812">Transmembrane</keyword>
<dbReference type="EMBL" id="JAEPRD010000001">
    <property type="protein sequence ID" value="KAG2214231.1"/>
    <property type="molecule type" value="Genomic_DNA"/>
</dbReference>
<dbReference type="GO" id="GO:0009922">
    <property type="term" value="F:fatty acid elongase activity"/>
    <property type="evidence" value="ECO:0007669"/>
    <property type="project" value="UniProtKB-EC"/>
</dbReference>
<dbReference type="PANTHER" id="PTHR11157">
    <property type="entry name" value="FATTY ACID ACYL TRANSFERASE-RELATED"/>
    <property type="match status" value="1"/>
</dbReference>
<feature type="transmembrane region" description="Helical" evidence="12">
    <location>
        <begin position="49"/>
        <end position="67"/>
    </location>
</feature>
<dbReference type="AlphaFoldDB" id="A0A8H7RQX9"/>
<evidence type="ECO:0000256" key="5">
    <source>
        <dbReference type="ARBA" id="ARBA00022692"/>
    </source>
</evidence>
<keyword evidence="8 12" id="KW-0443">Lipid metabolism</keyword>
<evidence type="ECO:0000256" key="8">
    <source>
        <dbReference type="ARBA" id="ARBA00023098"/>
    </source>
</evidence>
<evidence type="ECO:0000256" key="7">
    <source>
        <dbReference type="ARBA" id="ARBA00022989"/>
    </source>
</evidence>
<dbReference type="Pfam" id="PF01151">
    <property type="entry name" value="ELO"/>
    <property type="match status" value="1"/>
</dbReference>
<dbReference type="EC" id="2.3.1.-" evidence="12"/>
<keyword evidence="9 12" id="KW-0472">Membrane</keyword>
<keyword evidence="6 12" id="KW-0276">Fatty acid metabolism</keyword>
<protein>
    <recommendedName>
        <fullName evidence="12">Elongation of fatty acids protein</fullName>
        <ecNumber evidence="12">2.3.1.-</ecNumber>
    </recommendedName>
</protein>
<evidence type="ECO:0000313" key="14">
    <source>
        <dbReference type="Proteomes" id="UP000603453"/>
    </source>
</evidence>
<gene>
    <name evidence="13" type="ORF">INT47_000787</name>
</gene>
<evidence type="ECO:0000256" key="11">
    <source>
        <dbReference type="ARBA" id="ARBA00047375"/>
    </source>
</evidence>
<dbReference type="PANTHER" id="PTHR11157:SF134">
    <property type="entry name" value="ELONGATION OF FATTY ACIDS PROTEIN 1-RELATED"/>
    <property type="match status" value="1"/>
</dbReference>
<evidence type="ECO:0000256" key="4">
    <source>
        <dbReference type="ARBA" id="ARBA00022679"/>
    </source>
</evidence>
<comment type="catalytic activity">
    <reaction evidence="12">
        <text>an acyl-CoA + malonyl-CoA + H(+) = a 3-oxoacyl-CoA + CO2 + CoA</text>
        <dbReference type="Rhea" id="RHEA:50252"/>
        <dbReference type="ChEBI" id="CHEBI:15378"/>
        <dbReference type="ChEBI" id="CHEBI:16526"/>
        <dbReference type="ChEBI" id="CHEBI:57287"/>
        <dbReference type="ChEBI" id="CHEBI:57384"/>
        <dbReference type="ChEBI" id="CHEBI:58342"/>
        <dbReference type="ChEBI" id="CHEBI:90726"/>
    </reaction>
    <physiologicalReaction direction="left-to-right" evidence="12">
        <dbReference type="Rhea" id="RHEA:50253"/>
    </physiologicalReaction>
</comment>
<accession>A0A8H7RQX9</accession>
<evidence type="ECO:0000256" key="6">
    <source>
        <dbReference type="ARBA" id="ARBA00022832"/>
    </source>
</evidence>
<feature type="transmembrane region" description="Helical" evidence="12">
    <location>
        <begin position="195"/>
        <end position="214"/>
    </location>
</feature>
<keyword evidence="4 12" id="KW-0808">Transferase</keyword>
<dbReference type="GO" id="GO:0034626">
    <property type="term" value="P:fatty acid elongation, polyunsaturated fatty acid"/>
    <property type="evidence" value="ECO:0007669"/>
    <property type="project" value="TreeGrafter"/>
</dbReference>
<comment type="subcellular location">
    <subcellularLocation>
        <location evidence="1">Membrane</location>
        <topology evidence="1">Multi-pass membrane protein</topology>
    </subcellularLocation>
</comment>
<feature type="transmembrane region" description="Helical" evidence="12">
    <location>
        <begin position="79"/>
        <end position="98"/>
    </location>
</feature>
<dbReference type="InterPro" id="IPR002076">
    <property type="entry name" value="ELO_fam"/>
</dbReference>
<dbReference type="GO" id="GO:0005789">
    <property type="term" value="C:endoplasmic reticulum membrane"/>
    <property type="evidence" value="ECO:0007669"/>
    <property type="project" value="TreeGrafter"/>
</dbReference>
<reference evidence="13" key="1">
    <citation type="submission" date="2020-12" db="EMBL/GenBank/DDBJ databases">
        <title>Metabolic potential, ecology and presence of endohyphal bacteria is reflected in genomic diversity of Mucoromycotina.</title>
        <authorList>
            <person name="Muszewska A."/>
            <person name="Okrasinska A."/>
            <person name="Steczkiewicz K."/>
            <person name="Drgas O."/>
            <person name="Orlowska M."/>
            <person name="Perlinska-Lenart U."/>
            <person name="Aleksandrzak-Piekarczyk T."/>
            <person name="Szatraj K."/>
            <person name="Zielenkiewicz U."/>
            <person name="Pilsyk S."/>
            <person name="Malc E."/>
            <person name="Mieczkowski P."/>
            <person name="Kruszewska J.S."/>
            <person name="Biernat P."/>
            <person name="Pawlowska J."/>
        </authorList>
    </citation>
    <scope>NUCLEOTIDE SEQUENCE</scope>
    <source>
        <strain evidence="13">WA0000017839</strain>
    </source>
</reference>
<comment type="similarity">
    <text evidence="2 12">Belongs to the ELO family.</text>
</comment>
<keyword evidence="3 12" id="KW-0444">Lipid biosynthesis</keyword>
<feature type="transmembrane region" description="Helical" evidence="12">
    <location>
        <begin position="274"/>
        <end position="292"/>
    </location>
</feature>